<evidence type="ECO:0000313" key="2">
    <source>
        <dbReference type="Proteomes" id="UP001152888"/>
    </source>
</evidence>
<evidence type="ECO:0000313" key="1">
    <source>
        <dbReference type="EMBL" id="CAH2009586.1"/>
    </source>
</evidence>
<name>A0A9P0M0S7_ACAOB</name>
<dbReference type="EMBL" id="CAKOFQ010007894">
    <property type="protein sequence ID" value="CAH2009586.1"/>
    <property type="molecule type" value="Genomic_DNA"/>
</dbReference>
<organism evidence="1 2">
    <name type="scientific">Acanthoscelides obtectus</name>
    <name type="common">Bean weevil</name>
    <name type="synonym">Bruchus obtectus</name>
    <dbReference type="NCBI Taxonomy" id="200917"/>
    <lineage>
        <taxon>Eukaryota</taxon>
        <taxon>Metazoa</taxon>
        <taxon>Ecdysozoa</taxon>
        <taxon>Arthropoda</taxon>
        <taxon>Hexapoda</taxon>
        <taxon>Insecta</taxon>
        <taxon>Pterygota</taxon>
        <taxon>Neoptera</taxon>
        <taxon>Endopterygota</taxon>
        <taxon>Coleoptera</taxon>
        <taxon>Polyphaga</taxon>
        <taxon>Cucujiformia</taxon>
        <taxon>Chrysomeloidea</taxon>
        <taxon>Chrysomelidae</taxon>
        <taxon>Bruchinae</taxon>
        <taxon>Bruchini</taxon>
        <taxon>Acanthoscelides</taxon>
    </lineage>
</organism>
<keyword evidence="2" id="KW-1185">Reference proteome</keyword>
<protein>
    <submittedName>
        <fullName evidence="1">Uncharacterized protein</fullName>
    </submittedName>
</protein>
<proteinExistence type="predicted"/>
<reference evidence="1" key="1">
    <citation type="submission" date="2022-03" db="EMBL/GenBank/DDBJ databases">
        <authorList>
            <person name="Sayadi A."/>
        </authorList>
    </citation>
    <scope>NUCLEOTIDE SEQUENCE</scope>
</reference>
<dbReference type="Proteomes" id="UP001152888">
    <property type="component" value="Unassembled WGS sequence"/>
</dbReference>
<gene>
    <name evidence="1" type="ORF">ACAOBT_LOCUS30958</name>
</gene>
<dbReference type="AlphaFoldDB" id="A0A9P0M0S7"/>
<sequence>MLLCWSTRHYQFQDDLERKYSRTFYRIRSVCLSQLYMVAFNDQTTIESFQHENYRTSFTYYVKFGVKYLKKWMMHFSSTHVLEHVHIMHADG</sequence>
<comment type="caution">
    <text evidence="1">The sequence shown here is derived from an EMBL/GenBank/DDBJ whole genome shotgun (WGS) entry which is preliminary data.</text>
</comment>
<accession>A0A9P0M0S7</accession>